<evidence type="ECO:0000256" key="1">
    <source>
        <dbReference type="ARBA" id="ARBA00022490"/>
    </source>
</evidence>
<dbReference type="PANTHER" id="PTHR33692:SF1">
    <property type="entry name" value="RIBOSOME MATURATION FACTOR RIMM"/>
    <property type="match status" value="1"/>
</dbReference>
<name>H7EHK5_9SPIR</name>
<dbReference type="InterPro" id="IPR009000">
    <property type="entry name" value="Transl_B-barrel_sf"/>
</dbReference>
<evidence type="ECO:0000256" key="4">
    <source>
        <dbReference type="ARBA" id="ARBA00023186"/>
    </source>
</evidence>
<dbReference type="GO" id="GO:0043022">
    <property type="term" value="F:ribosome binding"/>
    <property type="evidence" value="ECO:0007669"/>
    <property type="project" value="InterPro"/>
</dbReference>
<evidence type="ECO:0000313" key="8">
    <source>
        <dbReference type="EMBL" id="EIC02951.1"/>
    </source>
</evidence>
<dbReference type="OrthoDB" id="9810331at2"/>
<dbReference type="PANTHER" id="PTHR33692">
    <property type="entry name" value="RIBOSOME MATURATION FACTOR RIMM"/>
    <property type="match status" value="1"/>
</dbReference>
<keyword evidence="2 5" id="KW-0690">Ribosome biogenesis</keyword>
<gene>
    <name evidence="5" type="primary">rimM</name>
    <name evidence="8" type="ORF">TresaDRAFT_2604</name>
</gene>
<dbReference type="Gene3D" id="2.30.30.240">
    <property type="entry name" value="PRC-barrel domain"/>
    <property type="match status" value="1"/>
</dbReference>
<protein>
    <recommendedName>
        <fullName evidence="5">Ribosome maturation factor RimM</fullName>
    </recommendedName>
</protein>
<dbReference type="Pfam" id="PF01782">
    <property type="entry name" value="RimM"/>
    <property type="match status" value="1"/>
</dbReference>
<dbReference type="RefSeq" id="WP_002702155.1">
    <property type="nucleotide sequence ID" value="NZ_AGRW01000028.1"/>
</dbReference>
<dbReference type="STRING" id="907348.TresaDRAFT_2604"/>
<dbReference type="InterPro" id="IPR036976">
    <property type="entry name" value="RimM_N_sf"/>
</dbReference>
<dbReference type="InterPro" id="IPR056792">
    <property type="entry name" value="PRC_RimM"/>
</dbReference>
<proteinExistence type="inferred from homology"/>
<keyword evidence="1 5" id="KW-0963">Cytoplasm</keyword>
<dbReference type="EMBL" id="AGRW01000028">
    <property type="protein sequence ID" value="EIC02951.1"/>
    <property type="molecule type" value="Genomic_DNA"/>
</dbReference>
<reference evidence="8 9" key="1">
    <citation type="submission" date="2011-09" db="EMBL/GenBank/DDBJ databases">
        <title>The draft genome of Treponema saccharophilum DSM 2985.</title>
        <authorList>
            <consortium name="US DOE Joint Genome Institute (JGI-PGF)"/>
            <person name="Lucas S."/>
            <person name="Copeland A."/>
            <person name="Lapidus A."/>
            <person name="Glavina del Rio T."/>
            <person name="Dalin E."/>
            <person name="Tice H."/>
            <person name="Bruce D."/>
            <person name="Goodwin L."/>
            <person name="Pitluck S."/>
            <person name="Peters L."/>
            <person name="Kyrpides N."/>
            <person name="Mavromatis K."/>
            <person name="Ivanova N."/>
            <person name="Markowitz V."/>
            <person name="Cheng J.-F."/>
            <person name="Hugenholtz P."/>
            <person name="Woyke T."/>
            <person name="Wu D."/>
            <person name="Gronow S."/>
            <person name="Wellnitz S."/>
            <person name="Brambilla E."/>
            <person name="Klenk H.-P."/>
            <person name="Eisen J.A."/>
        </authorList>
    </citation>
    <scope>NUCLEOTIDE SEQUENCE [LARGE SCALE GENOMIC DNA]</scope>
    <source>
        <strain evidence="8 9">DSM 2985</strain>
    </source>
</reference>
<sequence length="211" mass="23656">MDEQLLEQFVVGFVRGSHGVSGEFKFESYSGQYEHFADMTEVTLRNGTNGDSRKFKVESVEIGSCDSFMKLSGIDTPEDVKKYSRWEIVVPRDKACPLDENEWYVEDLKRCSLVYYPDGEKTGGKGGLENGGVVVGKITDVMEGGSGDLLEISLAENCDLLGDEVKYDFDKKGNKLKVRTVYVPLKEEAGFIGKVDIENKTVQLMHLWILE</sequence>
<feature type="domain" description="Ribosome maturation factor RimM PRC barrel" evidence="7">
    <location>
        <begin position="130"/>
        <end position="206"/>
    </location>
</feature>
<dbReference type="GO" id="GO:0006364">
    <property type="term" value="P:rRNA processing"/>
    <property type="evidence" value="ECO:0007669"/>
    <property type="project" value="UniProtKB-UniRule"/>
</dbReference>
<evidence type="ECO:0000313" key="9">
    <source>
        <dbReference type="Proteomes" id="UP000003571"/>
    </source>
</evidence>
<feature type="domain" description="RimM N-terminal" evidence="6">
    <location>
        <begin position="10"/>
        <end position="93"/>
    </location>
</feature>
<accession>H7EHK5</accession>
<comment type="subunit">
    <text evidence="5">Binds ribosomal protein uS19.</text>
</comment>
<dbReference type="AlphaFoldDB" id="H7EHK5"/>
<dbReference type="HAMAP" id="MF_00014">
    <property type="entry name" value="Ribosome_mat_RimM"/>
    <property type="match status" value="1"/>
</dbReference>
<comment type="domain">
    <text evidence="5">The PRC barrel domain binds ribosomal protein uS19.</text>
</comment>
<comment type="caution">
    <text evidence="8">The sequence shown here is derived from an EMBL/GenBank/DDBJ whole genome shotgun (WGS) entry which is preliminary data.</text>
</comment>
<comment type="similarity">
    <text evidence="5">Belongs to the RimM family.</text>
</comment>
<dbReference type="GO" id="GO:0042274">
    <property type="term" value="P:ribosomal small subunit biogenesis"/>
    <property type="evidence" value="ECO:0007669"/>
    <property type="project" value="UniProtKB-UniRule"/>
</dbReference>
<dbReference type="InterPro" id="IPR011961">
    <property type="entry name" value="RimM"/>
</dbReference>
<organism evidence="8 9">
    <name type="scientific">Treponema saccharophilum DSM 2985</name>
    <dbReference type="NCBI Taxonomy" id="907348"/>
    <lineage>
        <taxon>Bacteria</taxon>
        <taxon>Pseudomonadati</taxon>
        <taxon>Spirochaetota</taxon>
        <taxon>Spirochaetia</taxon>
        <taxon>Spirochaetales</taxon>
        <taxon>Treponemataceae</taxon>
        <taxon>Treponema</taxon>
    </lineage>
</organism>
<dbReference type="eggNOG" id="COG0806">
    <property type="taxonomic scope" value="Bacteria"/>
</dbReference>
<dbReference type="PATRIC" id="fig|907348.3.peg.273"/>
<dbReference type="GO" id="GO:0005737">
    <property type="term" value="C:cytoplasm"/>
    <property type="evidence" value="ECO:0007669"/>
    <property type="project" value="UniProtKB-SubCell"/>
</dbReference>
<dbReference type="InterPro" id="IPR002676">
    <property type="entry name" value="RimM_N"/>
</dbReference>
<comment type="subcellular location">
    <subcellularLocation>
        <location evidence="5">Cytoplasm</location>
    </subcellularLocation>
</comment>
<evidence type="ECO:0000256" key="2">
    <source>
        <dbReference type="ARBA" id="ARBA00022517"/>
    </source>
</evidence>
<dbReference type="Pfam" id="PF24986">
    <property type="entry name" value="PRC_RimM"/>
    <property type="match status" value="1"/>
</dbReference>
<evidence type="ECO:0000256" key="3">
    <source>
        <dbReference type="ARBA" id="ARBA00022552"/>
    </source>
</evidence>
<evidence type="ECO:0000256" key="5">
    <source>
        <dbReference type="HAMAP-Rule" id="MF_00014"/>
    </source>
</evidence>
<dbReference type="SUPFAM" id="SSF50447">
    <property type="entry name" value="Translation proteins"/>
    <property type="match status" value="1"/>
</dbReference>
<keyword evidence="4 5" id="KW-0143">Chaperone</keyword>
<dbReference type="Proteomes" id="UP000003571">
    <property type="component" value="Unassembled WGS sequence"/>
</dbReference>
<dbReference type="GO" id="GO:0005840">
    <property type="term" value="C:ribosome"/>
    <property type="evidence" value="ECO:0007669"/>
    <property type="project" value="InterPro"/>
</dbReference>
<keyword evidence="9" id="KW-1185">Reference proteome</keyword>
<evidence type="ECO:0000259" key="6">
    <source>
        <dbReference type="Pfam" id="PF01782"/>
    </source>
</evidence>
<evidence type="ECO:0000259" key="7">
    <source>
        <dbReference type="Pfam" id="PF24986"/>
    </source>
</evidence>
<comment type="function">
    <text evidence="5">An accessory protein needed during the final step in the assembly of 30S ribosomal subunit, possibly for assembly of the head region. Essential for efficient processing of 16S rRNA. May be needed both before and after RbfA during the maturation of 16S rRNA. It has affinity for free ribosomal 30S subunits but not for 70S ribosomes.</text>
</comment>
<dbReference type="Gene3D" id="2.40.30.60">
    <property type="entry name" value="RimM"/>
    <property type="match status" value="1"/>
</dbReference>
<keyword evidence="3 5" id="KW-0698">rRNA processing</keyword>